<dbReference type="GO" id="GO:0003677">
    <property type="term" value="F:DNA binding"/>
    <property type="evidence" value="ECO:0007669"/>
    <property type="project" value="InterPro"/>
</dbReference>
<organism evidence="5 6">
    <name type="scientific">Candidatus Harrisonbacteria bacterium CG10_big_fil_rev_8_21_14_0_10_45_28</name>
    <dbReference type="NCBI Taxonomy" id="1974586"/>
    <lineage>
        <taxon>Bacteria</taxon>
        <taxon>Candidatus Harrisoniibacteriota</taxon>
    </lineage>
</organism>
<dbReference type="EMBL" id="PFBC01000003">
    <property type="protein sequence ID" value="PIR88262.1"/>
    <property type="molecule type" value="Genomic_DNA"/>
</dbReference>
<proteinExistence type="predicted"/>
<dbReference type="Gene3D" id="1.10.8.60">
    <property type="match status" value="1"/>
</dbReference>
<evidence type="ECO:0000256" key="3">
    <source>
        <dbReference type="ARBA" id="ARBA00022705"/>
    </source>
</evidence>
<dbReference type="SUPFAM" id="SSF52540">
    <property type="entry name" value="P-loop containing nucleoside triphosphate hydrolases"/>
    <property type="match status" value="1"/>
</dbReference>
<dbReference type="InterPro" id="IPR005790">
    <property type="entry name" value="DNA_polIII_delta"/>
</dbReference>
<dbReference type="AlphaFoldDB" id="A0A2H0UPB8"/>
<keyword evidence="2" id="KW-0548">Nucleotidyltransferase</keyword>
<dbReference type="InterPro" id="IPR027417">
    <property type="entry name" value="P-loop_NTPase"/>
</dbReference>
<evidence type="ECO:0000256" key="1">
    <source>
        <dbReference type="ARBA" id="ARBA00022679"/>
    </source>
</evidence>
<dbReference type="Gene3D" id="3.40.50.300">
    <property type="entry name" value="P-loop containing nucleotide triphosphate hydrolases"/>
    <property type="match status" value="1"/>
</dbReference>
<keyword evidence="4" id="KW-0239">DNA-directed DNA polymerase</keyword>
<evidence type="ECO:0000313" key="6">
    <source>
        <dbReference type="Proteomes" id="UP000230903"/>
    </source>
</evidence>
<protein>
    <submittedName>
        <fullName evidence="5">Uncharacterized protein</fullName>
    </submittedName>
</protein>
<evidence type="ECO:0000313" key="5">
    <source>
        <dbReference type="EMBL" id="PIR88262.1"/>
    </source>
</evidence>
<evidence type="ECO:0000256" key="2">
    <source>
        <dbReference type="ARBA" id="ARBA00022695"/>
    </source>
</evidence>
<dbReference type="PANTHER" id="PTHR34388:SF1">
    <property type="entry name" value="DNA POLYMERASE III SUBUNIT DELTA"/>
    <property type="match status" value="1"/>
</dbReference>
<dbReference type="Proteomes" id="UP000230903">
    <property type="component" value="Unassembled WGS sequence"/>
</dbReference>
<dbReference type="GO" id="GO:0009360">
    <property type="term" value="C:DNA polymerase III complex"/>
    <property type="evidence" value="ECO:0007669"/>
    <property type="project" value="TreeGrafter"/>
</dbReference>
<reference evidence="6" key="1">
    <citation type="submission" date="2017-09" db="EMBL/GenBank/DDBJ databases">
        <title>Depth-based differentiation of microbial function through sediment-hosted aquifers and enrichment of novel symbionts in the deep terrestrial subsurface.</title>
        <authorList>
            <person name="Probst A.J."/>
            <person name="Ladd B."/>
            <person name="Jarett J.K."/>
            <person name="Geller-Mcgrath D.E."/>
            <person name="Sieber C.M.K."/>
            <person name="Emerson J.B."/>
            <person name="Anantharaman K."/>
            <person name="Thomas B.C."/>
            <person name="Malmstrom R."/>
            <person name="Stieglmeier M."/>
            <person name="Klingl A."/>
            <person name="Woyke T."/>
            <person name="Ryan C.M."/>
            <person name="Banfield J.F."/>
        </authorList>
    </citation>
    <scope>NUCLEOTIDE SEQUENCE [LARGE SCALE GENOMIC DNA]</scope>
</reference>
<dbReference type="PANTHER" id="PTHR34388">
    <property type="entry name" value="DNA POLYMERASE III SUBUNIT DELTA"/>
    <property type="match status" value="1"/>
</dbReference>
<comment type="caution">
    <text evidence="5">The sequence shown here is derived from an EMBL/GenBank/DDBJ whole genome shotgun (WGS) entry which is preliminary data.</text>
</comment>
<dbReference type="GO" id="GO:0006261">
    <property type="term" value="P:DNA-templated DNA replication"/>
    <property type="evidence" value="ECO:0007669"/>
    <property type="project" value="TreeGrafter"/>
</dbReference>
<keyword evidence="3" id="KW-0235">DNA replication</keyword>
<name>A0A2H0UPB8_9BACT</name>
<evidence type="ECO:0000256" key="4">
    <source>
        <dbReference type="ARBA" id="ARBA00022932"/>
    </source>
</evidence>
<accession>A0A2H0UPB8</accession>
<gene>
    <name evidence="5" type="ORF">COU10_00105</name>
</gene>
<keyword evidence="1" id="KW-0808">Transferase</keyword>
<sequence length="253" mass="28275">MILYLYGPDSYRRGAVLRDKILASFSKKHPDGLVDYFDLEKDDELDRTVGFSRSAGLFASFKLGVLTNPGEAEEKSLIELLKSYLEDKDTTLVLICEKKLGKKFDFLLKPPVQSWAFDLLSEREVTSFIKKRAGELEFELKTEEIKDLIVTFGTDLWVLSQELEKMALGGAVENEASTPEFIDSIKGFVYGRSVKDKLRALHFLLNKNDAGAIFNMASAWAGGGSKVVFANYDGAVKGGKLEYEEALLDFALK</sequence>
<dbReference type="GO" id="GO:0003887">
    <property type="term" value="F:DNA-directed DNA polymerase activity"/>
    <property type="evidence" value="ECO:0007669"/>
    <property type="project" value="UniProtKB-KW"/>
</dbReference>